<evidence type="ECO:0000256" key="2">
    <source>
        <dbReference type="ARBA" id="ARBA00022448"/>
    </source>
</evidence>
<comment type="subcellular location">
    <subcellularLocation>
        <location evidence="1">Membrane</location>
        <topology evidence="1">Multi-pass membrane protein</topology>
    </subcellularLocation>
</comment>
<feature type="transmembrane region" description="Helical" evidence="6">
    <location>
        <begin position="385"/>
        <end position="403"/>
    </location>
</feature>
<accession>A0A437H1W1</accession>
<sequence>MKVETPGTRGLSVTEKILTMVQKGDDAQSPSAYDYYVVGILALIYMFSTIDRTLISVLAEPIKEEFALSDGQIGLLTGAAFAISYSAAGIPLGMLADRLVRVRLLASLVSVWSFLTVASSLATGWVTLALARVGVAAAESGASPAAMSLITDYFGKERRGFAMSLFYVSTPLGVAISFVLGGYLASLHGWRSVFVYAGLPGLILAGLVLFTIAEPKRGQKDAAETKISDDIRAEADKQKKSHVREAFNIIMGTPAILLLILAAASVVVAQASLSAFMAPFFIRFHDMDIAQAGLTIGLAKGITGVIGIVVGGIVADRLAKVSMSGSPRVVGLLMILAAPFAITAFIVSDWRVAIAFVAAYNILNYTYYGATFATYMTIAPAKLRGVLGAILAVALNIVGYGFGPPLAGLTSDLLAGFGIADHLRWALVITSIFFAIAGILYIATSQAIRRVESRNSEPVGFAA</sequence>
<keyword evidence="5 6" id="KW-0472">Membrane</keyword>
<dbReference type="PROSITE" id="PS50850">
    <property type="entry name" value="MFS"/>
    <property type="match status" value="1"/>
</dbReference>
<feature type="transmembrane region" description="Helical" evidence="6">
    <location>
        <begin position="166"/>
        <end position="187"/>
    </location>
</feature>
<keyword evidence="2" id="KW-0813">Transport</keyword>
<evidence type="ECO:0000256" key="3">
    <source>
        <dbReference type="ARBA" id="ARBA00022692"/>
    </source>
</evidence>
<feature type="transmembrane region" description="Helical" evidence="6">
    <location>
        <begin position="327"/>
        <end position="347"/>
    </location>
</feature>
<evidence type="ECO:0000256" key="4">
    <source>
        <dbReference type="ARBA" id="ARBA00022989"/>
    </source>
</evidence>
<feature type="transmembrane region" description="Helical" evidence="6">
    <location>
        <begin position="71"/>
        <end position="92"/>
    </location>
</feature>
<dbReference type="GO" id="GO:0022857">
    <property type="term" value="F:transmembrane transporter activity"/>
    <property type="evidence" value="ECO:0007669"/>
    <property type="project" value="InterPro"/>
</dbReference>
<dbReference type="OrthoDB" id="7400989at2"/>
<dbReference type="Pfam" id="PF07690">
    <property type="entry name" value="MFS_1"/>
    <property type="match status" value="1"/>
</dbReference>
<keyword evidence="4 6" id="KW-1133">Transmembrane helix</keyword>
<dbReference type="PANTHER" id="PTHR23505">
    <property type="entry name" value="SPINSTER"/>
    <property type="match status" value="1"/>
</dbReference>
<gene>
    <name evidence="8" type="ORF">EKN06_05635</name>
</gene>
<dbReference type="AlphaFoldDB" id="A0A437H1W1"/>
<dbReference type="EMBL" id="RXOL01000001">
    <property type="protein sequence ID" value="RVQ69641.1"/>
    <property type="molecule type" value="Genomic_DNA"/>
</dbReference>
<dbReference type="InterPro" id="IPR011701">
    <property type="entry name" value="MFS"/>
</dbReference>
<evidence type="ECO:0000256" key="6">
    <source>
        <dbReference type="SAM" id="Phobius"/>
    </source>
</evidence>
<feature type="transmembrane region" description="Helical" evidence="6">
    <location>
        <begin position="423"/>
        <end position="444"/>
    </location>
</feature>
<evidence type="ECO:0000256" key="5">
    <source>
        <dbReference type="ARBA" id="ARBA00023136"/>
    </source>
</evidence>
<evidence type="ECO:0000313" key="8">
    <source>
        <dbReference type="EMBL" id="RVQ69641.1"/>
    </source>
</evidence>
<feature type="transmembrane region" description="Helical" evidence="6">
    <location>
        <begin position="289"/>
        <end position="315"/>
    </location>
</feature>
<feature type="transmembrane region" description="Helical" evidence="6">
    <location>
        <begin position="353"/>
        <end position="373"/>
    </location>
</feature>
<dbReference type="Proteomes" id="UP000283003">
    <property type="component" value="Unassembled WGS sequence"/>
</dbReference>
<feature type="transmembrane region" description="Helical" evidence="6">
    <location>
        <begin position="246"/>
        <end position="269"/>
    </location>
</feature>
<feature type="transmembrane region" description="Helical" evidence="6">
    <location>
        <begin position="133"/>
        <end position="154"/>
    </location>
</feature>
<evidence type="ECO:0000313" key="9">
    <source>
        <dbReference type="Proteomes" id="UP000283003"/>
    </source>
</evidence>
<dbReference type="PANTHER" id="PTHR23505:SF79">
    <property type="entry name" value="PROTEIN SPINSTER"/>
    <property type="match status" value="1"/>
</dbReference>
<feature type="domain" description="Major facilitator superfamily (MFS) profile" evidence="7">
    <location>
        <begin position="37"/>
        <end position="449"/>
    </location>
</feature>
<feature type="transmembrane region" description="Helical" evidence="6">
    <location>
        <begin position="35"/>
        <end position="59"/>
    </location>
</feature>
<evidence type="ECO:0000256" key="1">
    <source>
        <dbReference type="ARBA" id="ARBA00004141"/>
    </source>
</evidence>
<feature type="transmembrane region" description="Helical" evidence="6">
    <location>
        <begin position="193"/>
        <end position="213"/>
    </location>
</feature>
<protein>
    <submittedName>
        <fullName evidence="8">MFS transporter</fullName>
    </submittedName>
</protein>
<dbReference type="InterPro" id="IPR036259">
    <property type="entry name" value="MFS_trans_sf"/>
</dbReference>
<dbReference type="SUPFAM" id="SSF103473">
    <property type="entry name" value="MFS general substrate transporter"/>
    <property type="match status" value="1"/>
</dbReference>
<keyword evidence="3 6" id="KW-0812">Transmembrane</keyword>
<name>A0A437H1W1_9SPHN</name>
<dbReference type="Gene3D" id="1.20.1250.20">
    <property type="entry name" value="MFS general substrate transporter like domains"/>
    <property type="match status" value="1"/>
</dbReference>
<feature type="transmembrane region" description="Helical" evidence="6">
    <location>
        <begin position="104"/>
        <end position="127"/>
    </location>
</feature>
<comment type="caution">
    <text evidence="8">The sequence shown here is derived from an EMBL/GenBank/DDBJ whole genome shotgun (WGS) entry which is preliminary data.</text>
</comment>
<dbReference type="InterPro" id="IPR020846">
    <property type="entry name" value="MFS_dom"/>
</dbReference>
<dbReference type="GO" id="GO:0016020">
    <property type="term" value="C:membrane"/>
    <property type="evidence" value="ECO:0007669"/>
    <property type="project" value="UniProtKB-SubCell"/>
</dbReference>
<organism evidence="8 9">
    <name type="scientific">Croceicoccus ponticola</name>
    <dbReference type="NCBI Taxonomy" id="2217664"/>
    <lineage>
        <taxon>Bacteria</taxon>
        <taxon>Pseudomonadati</taxon>
        <taxon>Pseudomonadota</taxon>
        <taxon>Alphaproteobacteria</taxon>
        <taxon>Sphingomonadales</taxon>
        <taxon>Erythrobacteraceae</taxon>
        <taxon>Croceicoccus</taxon>
    </lineage>
</organism>
<keyword evidence="9" id="KW-1185">Reference proteome</keyword>
<proteinExistence type="predicted"/>
<evidence type="ECO:0000259" key="7">
    <source>
        <dbReference type="PROSITE" id="PS50850"/>
    </source>
</evidence>
<reference evidence="8 9" key="1">
    <citation type="submission" date="2018-12" db="EMBL/GenBank/DDBJ databases">
        <title>Croceicoccus ponticola sp. nov., a lipolytic bacterium isolated from seawater.</title>
        <authorList>
            <person name="Yoon J.-H."/>
        </authorList>
    </citation>
    <scope>NUCLEOTIDE SEQUENCE [LARGE SCALE GENOMIC DNA]</scope>
    <source>
        <strain evidence="8 9">GM-16</strain>
    </source>
</reference>
<dbReference type="InterPro" id="IPR044770">
    <property type="entry name" value="MFS_spinster-like"/>
</dbReference>